<name>A0A1G6S198_9ACTN</name>
<reference evidence="2 3" key="1">
    <citation type="submission" date="2016-10" db="EMBL/GenBank/DDBJ databases">
        <authorList>
            <person name="de Groot N.N."/>
        </authorList>
    </citation>
    <scope>NUCLEOTIDE SEQUENCE [LARGE SCALE GENOMIC DNA]</scope>
    <source>
        <strain evidence="2 3">MON 2.2</strain>
    </source>
</reference>
<feature type="domain" description="Methyltransferase type 11" evidence="1">
    <location>
        <begin position="44"/>
        <end position="138"/>
    </location>
</feature>
<dbReference type="Pfam" id="PF08241">
    <property type="entry name" value="Methyltransf_11"/>
    <property type="match status" value="1"/>
</dbReference>
<gene>
    <name evidence="2" type="ORF">SAMN04489747_0183</name>
</gene>
<keyword evidence="2" id="KW-0489">Methyltransferase</keyword>
<dbReference type="GO" id="GO:0032259">
    <property type="term" value="P:methylation"/>
    <property type="evidence" value="ECO:0007669"/>
    <property type="project" value="UniProtKB-KW"/>
</dbReference>
<evidence type="ECO:0000313" key="3">
    <source>
        <dbReference type="Proteomes" id="UP000198546"/>
    </source>
</evidence>
<organism evidence="2 3">
    <name type="scientific">Auraticoccus monumenti</name>
    <dbReference type="NCBI Taxonomy" id="675864"/>
    <lineage>
        <taxon>Bacteria</taxon>
        <taxon>Bacillati</taxon>
        <taxon>Actinomycetota</taxon>
        <taxon>Actinomycetes</taxon>
        <taxon>Propionibacteriales</taxon>
        <taxon>Propionibacteriaceae</taxon>
        <taxon>Auraticoccus</taxon>
    </lineage>
</organism>
<dbReference type="InterPro" id="IPR013216">
    <property type="entry name" value="Methyltransf_11"/>
</dbReference>
<dbReference type="Proteomes" id="UP000198546">
    <property type="component" value="Chromosome i"/>
</dbReference>
<keyword evidence="2" id="KW-0808">Transferase</keyword>
<evidence type="ECO:0000259" key="1">
    <source>
        <dbReference type="Pfam" id="PF08241"/>
    </source>
</evidence>
<dbReference type="SUPFAM" id="SSF53335">
    <property type="entry name" value="S-adenosyl-L-methionine-dependent methyltransferases"/>
    <property type="match status" value="1"/>
</dbReference>
<evidence type="ECO:0000313" key="2">
    <source>
        <dbReference type="EMBL" id="SDD10441.1"/>
    </source>
</evidence>
<dbReference type="InterPro" id="IPR029063">
    <property type="entry name" value="SAM-dependent_MTases_sf"/>
</dbReference>
<dbReference type="CDD" id="cd02440">
    <property type="entry name" value="AdoMet_MTases"/>
    <property type="match status" value="1"/>
</dbReference>
<protein>
    <submittedName>
        <fullName evidence="2">Methyltransferase domain-containing protein</fullName>
    </submittedName>
</protein>
<dbReference type="EMBL" id="LT629688">
    <property type="protein sequence ID" value="SDD10441.1"/>
    <property type="molecule type" value="Genomic_DNA"/>
</dbReference>
<accession>A0A1G6S198</accession>
<dbReference type="STRING" id="675864.SAMN04489747_0183"/>
<proteinExistence type="predicted"/>
<dbReference type="GO" id="GO:0008757">
    <property type="term" value="F:S-adenosylmethionine-dependent methyltransferase activity"/>
    <property type="evidence" value="ECO:0007669"/>
    <property type="project" value="InterPro"/>
</dbReference>
<dbReference type="Gene3D" id="3.40.50.150">
    <property type="entry name" value="Vaccinia Virus protein VP39"/>
    <property type="match status" value="1"/>
</dbReference>
<sequence>MQRVAHLAKGGSPSSIVVMAPTRRSLHPAGAMAWLVPEQAAEVLDLAGGSTVFARELHREGHRVTVLEREPAVARMLVHEGVTDVWATPVAVLGQPESLPFKAQRFDAVTASDTLDRFAPGLALPEIARVLRPEGTLSVVCTTRDDTVPWVRRLAATVQQVDPQAMRGDYGQQAIRSVEESDCFTAVERRDFRNWIPITRDGLLEMVGRRPAVRALDADRRQELLGEVSGLYDSIARYPEPLMLPFQSSCWRARPAPCDPAQSGDDVLQFTL</sequence>
<dbReference type="AlphaFoldDB" id="A0A1G6S198"/>
<keyword evidence="3" id="KW-1185">Reference proteome</keyword>